<protein>
    <submittedName>
        <fullName evidence="4">Uncharacterized protein LOC117645510</fullName>
    </submittedName>
</protein>
<feature type="region of interest" description="Disordered" evidence="1">
    <location>
        <begin position="70"/>
        <end position="115"/>
    </location>
</feature>
<dbReference type="GeneID" id="117645510"/>
<evidence type="ECO:0000313" key="4">
    <source>
        <dbReference type="RefSeq" id="XP_034241661.1"/>
    </source>
</evidence>
<gene>
    <name evidence="4" type="primary">LOC117645510</name>
</gene>
<dbReference type="KEGG" id="tpal:117645510"/>
<proteinExistence type="predicted"/>
<evidence type="ECO:0000313" key="3">
    <source>
        <dbReference type="Proteomes" id="UP000515158"/>
    </source>
</evidence>
<evidence type="ECO:0000256" key="2">
    <source>
        <dbReference type="SAM" id="SignalP"/>
    </source>
</evidence>
<organism evidence="4">
    <name type="scientific">Thrips palmi</name>
    <name type="common">Melon thrips</name>
    <dbReference type="NCBI Taxonomy" id="161013"/>
    <lineage>
        <taxon>Eukaryota</taxon>
        <taxon>Metazoa</taxon>
        <taxon>Ecdysozoa</taxon>
        <taxon>Arthropoda</taxon>
        <taxon>Hexapoda</taxon>
        <taxon>Insecta</taxon>
        <taxon>Pterygota</taxon>
        <taxon>Neoptera</taxon>
        <taxon>Paraneoptera</taxon>
        <taxon>Thysanoptera</taxon>
        <taxon>Terebrantia</taxon>
        <taxon>Thripoidea</taxon>
        <taxon>Thripidae</taxon>
        <taxon>Thrips</taxon>
    </lineage>
</organism>
<dbReference type="Proteomes" id="UP000515158">
    <property type="component" value="Unplaced"/>
</dbReference>
<reference evidence="4" key="1">
    <citation type="submission" date="2025-08" db="UniProtKB">
        <authorList>
            <consortium name="RefSeq"/>
        </authorList>
    </citation>
    <scope>IDENTIFICATION</scope>
    <source>
        <tissue evidence="4">Total insect</tissue>
    </source>
</reference>
<dbReference type="InParanoid" id="A0A6P8YWM0"/>
<feature type="region of interest" description="Disordered" evidence="1">
    <location>
        <begin position="128"/>
        <end position="152"/>
    </location>
</feature>
<feature type="signal peptide" evidence="2">
    <location>
        <begin position="1"/>
        <end position="20"/>
    </location>
</feature>
<keyword evidence="3" id="KW-1185">Reference proteome</keyword>
<name>A0A6P8YWM0_THRPL</name>
<dbReference type="RefSeq" id="XP_034241661.1">
    <property type="nucleotide sequence ID" value="XM_034385770.1"/>
</dbReference>
<dbReference type="OrthoDB" id="6628245at2759"/>
<sequence length="325" mass="36007">MVRVARAVLTLAASCCGAVASSPTTYRSGSVPEVAVTAARCSQFWAKLCGRQDCVPVVLVAGCAPKPCNGGSTAASDEGKRRSAFRRRRKREAVWQREQLSGTDSTTTADGGQQRDDVDDLLRAHAARPGAAGHHGGGHAHAGRRQLPGAPSKKGPFIAYARSFERCDSQEQYTYTLDLRPSHFNPARPFETQTVSGNMSMKKELDDNLWVRVSMALRSNNEWKENAFIFKFPGNACSSIREHLPAIFRLLSKATNTTPAKDRRQPCVFPRGSHTIENEPMKWEFPKFKIMPYGRYKFRVQMGAVGSQENLFCNWVDCEVIPRPA</sequence>
<feature type="chain" id="PRO_5028478688" evidence="2">
    <location>
        <begin position="21"/>
        <end position="325"/>
    </location>
</feature>
<keyword evidence="2" id="KW-0732">Signal</keyword>
<accession>A0A6P8YWM0</accession>
<feature type="compositionally biased region" description="Low complexity" evidence="1">
    <location>
        <begin position="101"/>
        <end position="112"/>
    </location>
</feature>
<dbReference type="AlphaFoldDB" id="A0A6P8YWM0"/>
<evidence type="ECO:0000256" key="1">
    <source>
        <dbReference type="SAM" id="MobiDB-lite"/>
    </source>
</evidence>
<feature type="compositionally biased region" description="Basic residues" evidence="1">
    <location>
        <begin position="82"/>
        <end position="91"/>
    </location>
</feature>